<feature type="transmembrane region" description="Helical" evidence="1">
    <location>
        <begin position="240"/>
        <end position="267"/>
    </location>
</feature>
<dbReference type="InterPro" id="IPR036259">
    <property type="entry name" value="MFS_trans_sf"/>
</dbReference>
<sequence length="431" mass="45781">MQEGGLSWNVKLGLIWTTLETASMSCRSGDVLSGFLFLKTKENSIVGFIQGVNGLMQLVCAFPGGWLADSTRRDRLLKLAAVLGLAAGCCLFTAVLLQLNMAFIFLAMLLMGAYRGFYNPALESLYADSVPTGHSSLYTAKHIAMQLGSCCGPILSMVLFFILGNEWKLSECRIALLAGLLLMLAPLFGMLFFNDDLTLGKASEAVTSQSARVQGPEAGAAGIQPQQACCGCCCNCSPSILVLVIITFSDLLGALASGMTIKFFALFFMQACDMGPAEVSALGALGPLGISAASMLAQKASKWTGRAQTTLITRLADVVLLVSMAFAPTRGVRAQSLLVGMHLLRTALANCTRPLLRSLLMDYTPKRHRGKVNALDSVRTLSWSGSAALGGLLIQLYGFQTTFIITACIKLSAWLPLAALPFLSKIGSGAM</sequence>
<comment type="caution">
    <text evidence="2">The sequence shown here is derived from an EMBL/GenBank/DDBJ whole genome shotgun (WGS) entry which is preliminary data.</text>
</comment>
<dbReference type="GO" id="GO:0022857">
    <property type="term" value="F:transmembrane transporter activity"/>
    <property type="evidence" value="ECO:0007669"/>
    <property type="project" value="InterPro"/>
</dbReference>
<feature type="transmembrane region" description="Helical" evidence="1">
    <location>
        <begin position="45"/>
        <end position="67"/>
    </location>
</feature>
<name>A0AAW1NL43_9CHLO</name>
<dbReference type="AlphaFoldDB" id="A0AAW1NL43"/>
<feature type="transmembrane region" description="Helical" evidence="1">
    <location>
        <begin position="79"/>
        <end position="97"/>
    </location>
</feature>
<keyword evidence="3" id="KW-1185">Reference proteome</keyword>
<protein>
    <submittedName>
        <fullName evidence="2">Uncharacterized protein</fullName>
    </submittedName>
</protein>
<dbReference type="Pfam" id="PF07690">
    <property type="entry name" value="MFS_1"/>
    <property type="match status" value="1"/>
</dbReference>
<reference evidence="2 3" key="1">
    <citation type="journal article" date="2024" name="Nat. Commun.">
        <title>Phylogenomics reveals the evolutionary origins of lichenization in chlorophyte algae.</title>
        <authorList>
            <person name="Puginier C."/>
            <person name="Libourel C."/>
            <person name="Otte J."/>
            <person name="Skaloud P."/>
            <person name="Haon M."/>
            <person name="Grisel S."/>
            <person name="Petersen M."/>
            <person name="Berrin J.G."/>
            <person name="Delaux P.M."/>
            <person name="Dal Grande F."/>
            <person name="Keller J."/>
        </authorList>
    </citation>
    <scope>NUCLEOTIDE SEQUENCE [LARGE SCALE GENOMIC DNA]</scope>
    <source>
        <strain evidence="2 3">SAG 2036</strain>
    </source>
</reference>
<dbReference type="InterPro" id="IPR011701">
    <property type="entry name" value="MFS"/>
</dbReference>
<dbReference type="PANTHER" id="PTHR23525:SF1">
    <property type="entry name" value="NODULIN-LIKE DOMAIN-CONTAINING PROTEIN"/>
    <property type="match status" value="1"/>
</dbReference>
<keyword evidence="1" id="KW-0812">Transmembrane</keyword>
<evidence type="ECO:0000256" key="1">
    <source>
        <dbReference type="SAM" id="Phobius"/>
    </source>
</evidence>
<evidence type="ECO:0000313" key="3">
    <source>
        <dbReference type="Proteomes" id="UP001465755"/>
    </source>
</evidence>
<accession>A0AAW1NL43</accession>
<feature type="transmembrane region" description="Helical" evidence="1">
    <location>
        <begin position="103"/>
        <end position="122"/>
    </location>
</feature>
<evidence type="ECO:0000313" key="2">
    <source>
        <dbReference type="EMBL" id="KAK9790333.1"/>
    </source>
</evidence>
<gene>
    <name evidence="2" type="ORF">WJX73_002596</name>
</gene>
<feature type="transmembrane region" description="Helical" evidence="1">
    <location>
        <begin position="143"/>
        <end position="162"/>
    </location>
</feature>
<organism evidence="2 3">
    <name type="scientific">Symbiochloris irregularis</name>
    <dbReference type="NCBI Taxonomy" id="706552"/>
    <lineage>
        <taxon>Eukaryota</taxon>
        <taxon>Viridiplantae</taxon>
        <taxon>Chlorophyta</taxon>
        <taxon>core chlorophytes</taxon>
        <taxon>Trebouxiophyceae</taxon>
        <taxon>Trebouxiales</taxon>
        <taxon>Trebouxiaceae</taxon>
        <taxon>Symbiochloris</taxon>
    </lineage>
</organism>
<proteinExistence type="predicted"/>
<dbReference type="Gene3D" id="1.20.1250.20">
    <property type="entry name" value="MFS general substrate transporter like domains"/>
    <property type="match status" value="2"/>
</dbReference>
<dbReference type="PANTHER" id="PTHR23525">
    <property type="entry name" value="TRANSPORTER, PUTATIVE-RELATED"/>
    <property type="match status" value="1"/>
</dbReference>
<feature type="transmembrane region" description="Helical" evidence="1">
    <location>
        <begin position="174"/>
        <end position="193"/>
    </location>
</feature>
<dbReference type="EMBL" id="JALJOQ010000194">
    <property type="protein sequence ID" value="KAK9790333.1"/>
    <property type="molecule type" value="Genomic_DNA"/>
</dbReference>
<dbReference type="Proteomes" id="UP001465755">
    <property type="component" value="Unassembled WGS sequence"/>
</dbReference>
<dbReference type="SUPFAM" id="SSF103473">
    <property type="entry name" value="MFS general substrate transporter"/>
    <property type="match status" value="1"/>
</dbReference>
<keyword evidence="1" id="KW-1133">Transmembrane helix</keyword>
<keyword evidence="1" id="KW-0472">Membrane</keyword>